<feature type="chain" id="PRO_5045395599" evidence="2">
    <location>
        <begin position="18"/>
        <end position="247"/>
    </location>
</feature>
<feature type="signal peptide" evidence="2">
    <location>
        <begin position="1"/>
        <end position="17"/>
    </location>
</feature>
<keyword evidence="4" id="KW-1185">Reference proteome</keyword>
<evidence type="ECO:0000313" key="3">
    <source>
        <dbReference type="EMBL" id="GMI27116.1"/>
    </source>
</evidence>
<dbReference type="Proteomes" id="UP001165060">
    <property type="component" value="Unassembled WGS sequence"/>
</dbReference>
<organism evidence="3 4">
    <name type="scientific">Tetraparma gracilis</name>
    <dbReference type="NCBI Taxonomy" id="2962635"/>
    <lineage>
        <taxon>Eukaryota</taxon>
        <taxon>Sar</taxon>
        <taxon>Stramenopiles</taxon>
        <taxon>Ochrophyta</taxon>
        <taxon>Bolidophyceae</taxon>
        <taxon>Parmales</taxon>
        <taxon>Triparmaceae</taxon>
        <taxon>Tetraparma</taxon>
    </lineage>
</organism>
<evidence type="ECO:0000256" key="1">
    <source>
        <dbReference type="SAM" id="MobiDB-lite"/>
    </source>
</evidence>
<accession>A0ABQ6MJS8</accession>
<sequence>MILLVLVCILCASTVQTLSPPLSSHPSASLSRTSFLRLLPALVTLPSQARAADDLGELAPYDKSTDLQSTTVATSSPSSSYTLPSKWSPSPSGGFTDKSRGGAACSGPIRVVSLDPSTVPTSLDGDVPTLCALFSLSPPPSSAVPSPKAPYKNFDLINARTRTEGRVTFKDYDLAYAPSKCPDTGGVGGASLGLGFCPYERIYFCSLATSTGDTGEEKAAAFLVEASAAEYRVGSGDLRTVRESWRT</sequence>
<protein>
    <submittedName>
        <fullName evidence="3">Uncharacterized protein</fullName>
    </submittedName>
</protein>
<name>A0ABQ6MJS8_9STRA</name>
<comment type="caution">
    <text evidence="3">The sequence shown here is derived from an EMBL/GenBank/DDBJ whole genome shotgun (WGS) entry which is preliminary data.</text>
</comment>
<dbReference type="EMBL" id="BRYB01001496">
    <property type="protein sequence ID" value="GMI27116.1"/>
    <property type="molecule type" value="Genomic_DNA"/>
</dbReference>
<feature type="compositionally biased region" description="Low complexity" evidence="1">
    <location>
        <begin position="69"/>
        <end position="90"/>
    </location>
</feature>
<evidence type="ECO:0000313" key="4">
    <source>
        <dbReference type="Proteomes" id="UP001165060"/>
    </source>
</evidence>
<reference evidence="3 4" key="1">
    <citation type="journal article" date="2023" name="Commun. Biol.">
        <title>Genome analysis of Parmales, the sister group of diatoms, reveals the evolutionary specialization of diatoms from phago-mixotrophs to photoautotrophs.</title>
        <authorList>
            <person name="Ban H."/>
            <person name="Sato S."/>
            <person name="Yoshikawa S."/>
            <person name="Yamada K."/>
            <person name="Nakamura Y."/>
            <person name="Ichinomiya M."/>
            <person name="Sato N."/>
            <person name="Blanc-Mathieu R."/>
            <person name="Endo H."/>
            <person name="Kuwata A."/>
            <person name="Ogata H."/>
        </authorList>
    </citation>
    <scope>NUCLEOTIDE SEQUENCE [LARGE SCALE GENOMIC DNA]</scope>
</reference>
<proteinExistence type="predicted"/>
<keyword evidence="2" id="KW-0732">Signal</keyword>
<feature type="region of interest" description="Disordered" evidence="1">
    <location>
        <begin position="66"/>
        <end position="101"/>
    </location>
</feature>
<evidence type="ECO:0000256" key="2">
    <source>
        <dbReference type="SAM" id="SignalP"/>
    </source>
</evidence>
<gene>
    <name evidence="3" type="ORF">TeGR_g7889</name>
</gene>